<organism evidence="2 3">
    <name type="scientific">Malacoplasma iowae DK-CPA</name>
    <dbReference type="NCBI Taxonomy" id="1394179"/>
    <lineage>
        <taxon>Bacteria</taxon>
        <taxon>Bacillati</taxon>
        <taxon>Mycoplasmatota</taxon>
        <taxon>Mycoplasmoidales</taxon>
        <taxon>Mycoplasmoidaceae</taxon>
        <taxon>Malacoplasma</taxon>
    </lineage>
</organism>
<dbReference type="GO" id="GO:0030643">
    <property type="term" value="P:intracellular phosphate ion homeostasis"/>
    <property type="evidence" value="ECO:0007669"/>
    <property type="project" value="InterPro"/>
</dbReference>
<dbReference type="GO" id="GO:0045936">
    <property type="term" value="P:negative regulation of phosphate metabolic process"/>
    <property type="evidence" value="ECO:0007669"/>
    <property type="project" value="InterPro"/>
</dbReference>
<feature type="domain" description="PhoU" evidence="1">
    <location>
        <begin position="28"/>
        <end position="110"/>
    </location>
</feature>
<dbReference type="InterPro" id="IPR028366">
    <property type="entry name" value="PhoU"/>
</dbReference>
<reference evidence="2 3" key="1">
    <citation type="journal article" date="2014" name="PLoS ONE">
        <title>Reduction of Hydrogen Peroxide Accumulation and Toxicity by a Catalase from Mycoplasma iowae.</title>
        <authorList>
            <person name="Pritchard R.E."/>
            <person name="Prassinos A.J."/>
            <person name="Osborne J.D."/>
            <person name="Raviv Z."/>
            <person name="Balish M.F."/>
        </authorList>
    </citation>
    <scope>NUCLEOTIDE SEQUENCE [LARGE SCALE GENOMIC DNA]</scope>
    <source>
        <strain evidence="2 3">DK-CPA</strain>
    </source>
</reference>
<dbReference type="SUPFAM" id="SSF109755">
    <property type="entry name" value="PhoU-like"/>
    <property type="match status" value="1"/>
</dbReference>
<dbReference type="Gene3D" id="1.20.58.220">
    <property type="entry name" value="Phosphate transport system protein phou homolog 2, domain 2"/>
    <property type="match status" value="1"/>
</dbReference>
<comment type="caution">
    <text evidence="2">The sequence shown here is derived from an EMBL/GenBank/DDBJ whole genome shotgun (WGS) entry which is preliminary data.</text>
</comment>
<evidence type="ECO:0000259" key="1">
    <source>
        <dbReference type="Pfam" id="PF01895"/>
    </source>
</evidence>
<name>A0A084U2S5_MALIO</name>
<dbReference type="Pfam" id="PF01895">
    <property type="entry name" value="PhoU"/>
    <property type="match status" value="1"/>
</dbReference>
<dbReference type="RefSeq" id="WP_036452471.1">
    <property type="nucleotide sequence ID" value="NZ_AWQU01000087.1"/>
</dbReference>
<proteinExistence type="predicted"/>
<dbReference type="Proteomes" id="UP000028523">
    <property type="component" value="Unassembled WGS sequence"/>
</dbReference>
<evidence type="ECO:0000313" key="2">
    <source>
        <dbReference type="EMBL" id="KFB07261.1"/>
    </source>
</evidence>
<gene>
    <name evidence="2" type="primary">phoU</name>
    <name evidence="2" type="ORF">P271_88</name>
</gene>
<sequence length="215" mass="25641">MAINFLSLEKSEIELKANFIDLLKQTQFLHEDLYNCLVKNIPIDEEKLEDFLELKTRINDLKRDIRDDSIWILSKDQPRASHLRFIIAVLYSIKDNDRISQYAYNVAKWINRYPLSSNMRSSIPLLLKKSNLFFQKVINVVSSDNVNEYEAEIKKDALDYRNFYKEFIKGMIKKNNLNSDESIDMYFNISLIFKCFERTVDHLLEIFKNFMLISR</sequence>
<protein>
    <submittedName>
        <fullName evidence="2">Phosphate transport system regulatory protein</fullName>
    </submittedName>
</protein>
<dbReference type="EMBL" id="AWQU01000087">
    <property type="protein sequence ID" value="KFB07261.1"/>
    <property type="molecule type" value="Genomic_DNA"/>
</dbReference>
<dbReference type="InterPro" id="IPR026022">
    <property type="entry name" value="PhoU_dom"/>
</dbReference>
<dbReference type="AlphaFoldDB" id="A0A084U2S5"/>
<dbReference type="PANTHER" id="PTHR42930">
    <property type="entry name" value="PHOSPHATE-SPECIFIC TRANSPORT SYSTEM ACCESSORY PROTEIN PHOU"/>
    <property type="match status" value="1"/>
</dbReference>
<accession>A0A084U2S5</accession>
<evidence type="ECO:0000313" key="3">
    <source>
        <dbReference type="Proteomes" id="UP000028523"/>
    </source>
</evidence>
<dbReference type="InterPro" id="IPR038078">
    <property type="entry name" value="PhoU-like_sf"/>
</dbReference>
<keyword evidence="3" id="KW-1185">Reference proteome</keyword>
<dbReference type="PANTHER" id="PTHR42930:SF3">
    <property type="entry name" value="PHOSPHATE-SPECIFIC TRANSPORT SYSTEM ACCESSORY PROTEIN PHOU"/>
    <property type="match status" value="1"/>
</dbReference>